<reference evidence="8" key="1">
    <citation type="submission" date="2017-09" db="EMBL/GenBank/DDBJ databases">
        <title>Depth-based differentiation of microbial function through sediment-hosted aquifers and enrichment of novel symbionts in the deep terrestrial subsurface.</title>
        <authorList>
            <person name="Probst A.J."/>
            <person name="Ladd B."/>
            <person name="Jarett J.K."/>
            <person name="Geller-Mcgrath D.E."/>
            <person name="Sieber C.M.K."/>
            <person name="Emerson J.B."/>
            <person name="Anantharaman K."/>
            <person name="Thomas B.C."/>
            <person name="Malmstrom R."/>
            <person name="Stieglmeier M."/>
            <person name="Klingl A."/>
            <person name="Woyke T."/>
            <person name="Ryan C.M."/>
            <person name="Banfield J.F."/>
        </authorList>
    </citation>
    <scope>NUCLEOTIDE SEQUENCE [LARGE SCALE GENOMIC DNA]</scope>
</reference>
<comment type="subcellular location">
    <subcellularLocation>
        <location evidence="1">Membrane</location>
        <topology evidence="1">Multi-pass membrane protein</topology>
    </subcellularLocation>
</comment>
<evidence type="ECO:0000259" key="6">
    <source>
        <dbReference type="Pfam" id="PF04932"/>
    </source>
</evidence>
<name>A0A2M7D837_9BACT</name>
<evidence type="ECO:0000256" key="2">
    <source>
        <dbReference type="ARBA" id="ARBA00022692"/>
    </source>
</evidence>
<proteinExistence type="predicted"/>
<feature type="domain" description="O-antigen ligase-related" evidence="6">
    <location>
        <begin position="148"/>
        <end position="322"/>
    </location>
</feature>
<feature type="transmembrane region" description="Helical" evidence="5">
    <location>
        <begin position="104"/>
        <end position="121"/>
    </location>
</feature>
<keyword evidence="4 5" id="KW-0472">Membrane</keyword>
<gene>
    <name evidence="7" type="ORF">COS26_01325</name>
</gene>
<dbReference type="AlphaFoldDB" id="A0A2M7D837"/>
<protein>
    <recommendedName>
        <fullName evidence="6">O-antigen ligase-related domain-containing protein</fullName>
    </recommendedName>
</protein>
<keyword evidence="2 5" id="KW-0812">Transmembrane</keyword>
<feature type="transmembrane region" description="Helical" evidence="5">
    <location>
        <begin position="163"/>
        <end position="181"/>
    </location>
</feature>
<evidence type="ECO:0000256" key="5">
    <source>
        <dbReference type="SAM" id="Phobius"/>
    </source>
</evidence>
<dbReference type="InterPro" id="IPR007016">
    <property type="entry name" value="O-antigen_ligase-rel_domated"/>
</dbReference>
<feature type="transmembrane region" description="Helical" evidence="5">
    <location>
        <begin position="133"/>
        <end position="156"/>
    </location>
</feature>
<evidence type="ECO:0000256" key="1">
    <source>
        <dbReference type="ARBA" id="ARBA00004141"/>
    </source>
</evidence>
<feature type="non-terminal residue" evidence="7">
    <location>
        <position position="1"/>
    </location>
</feature>
<dbReference type="EMBL" id="PEUA01000030">
    <property type="protein sequence ID" value="PIV42968.1"/>
    <property type="molecule type" value="Genomic_DNA"/>
</dbReference>
<evidence type="ECO:0000256" key="4">
    <source>
        <dbReference type="ARBA" id="ARBA00023136"/>
    </source>
</evidence>
<accession>A0A2M7D837</accession>
<dbReference type="Pfam" id="PF04932">
    <property type="entry name" value="Wzy_C"/>
    <property type="match status" value="1"/>
</dbReference>
<feature type="transmembrane region" description="Helical" evidence="5">
    <location>
        <begin position="220"/>
        <end position="239"/>
    </location>
</feature>
<evidence type="ECO:0000256" key="3">
    <source>
        <dbReference type="ARBA" id="ARBA00022989"/>
    </source>
</evidence>
<feature type="transmembrane region" description="Helical" evidence="5">
    <location>
        <begin position="13"/>
        <end position="31"/>
    </location>
</feature>
<feature type="transmembrane region" description="Helical" evidence="5">
    <location>
        <begin position="345"/>
        <end position="366"/>
    </location>
</feature>
<feature type="transmembrane region" description="Helical" evidence="5">
    <location>
        <begin position="76"/>
        <end position="95"/>
    </location>
</feature>
<feature type="transmembrane region" description="Helical" evidence="5">
    <location>
        <begin position="314"/>
        <end position="333"/>
    </location>
</feature>
<dbReference type="PANTHER" id="PTHR37422">
    <property type="entry name" value="TEICHURONIC ACID BIOSYNTHESIS PROTEIN TUAE"/>
    <property type="match status" value="1"/>
</dbReference>
<organism evidence="7 8">
    <name type="scientific">Candidatus Nealsonbacteria bacterium CG02_land_8_20_14_3_00_40_11</name>
    <dbReference type="NCBI Taxonomy" id="1974700"/>
    <lineage>
        <taxon>Bacteria</taxon>
        <taxon>Candidatus Nealsoniibacteriota</taxon>
    </lineage>
</organism>
<evidence type="ECO:0000313" key="8">
    <source>
        <dbReference type="Proteomes" id="UP000230304"/>
    </source>
</evidence>
<dbReference type="Proteomes" id="UP000230304">
    <property type="component" value="Unassembled WGS sequence"/>
</dbReference>
<feature type="transmembrane region" description="Helical" evidence="5">
    <location>
        <begin position="43"/>
        <end position="64"/>
    </location>
</feature>
<feature type="transmembrane region" description="Helical" evidence="5">
    <location>
        <begin position="187"/>
        <end position="208"/>
    </location>
</feature>
<dbReference type="InterPro" id="IPR051533">
    <property type="entry name" value="WaaL-like"/>
</dbReference>
<comment type="caution">
    <text evidence="7">The sequence shown here is derived from an EMBL/GenBank/DDBJ whole genome shotgun (WGS) entry which is preliminary data.</text>
</comment>
<keyword evidence="3 5" id="KW-1133">Transmembrane helix</keyword>
<evidence type="ECO:0000313" key="7">
    <source>
        <dbReference type="EMBL" id="PIV42968.1"/>
    </source>
</evidence>
<dbReference type="PANTHER" id="PTHR37422:SF17">
    <property type="entry name" value="O-ANTIGEN LIGASE"/>
    <property type="match status" value="1"/>
</dbReference>
<sequence length="368" mass="41878">RDYFFPFVVPKTIFFRIVVDIIFISYVLLAVSNPKYRPKITPLTISITIFLGILILTSVTGVNFTRSFWSVFERMTGLLTFFHLYAFFLVLSSVFKERKYWERILSVSILVGALICFYALTSGEAVTRGGGTLGNSSFLSAYLLFNIFFAIILLIVKSGILRVFYGAALIIFLFALFFNPGGFTKGVVSALMGGIFILIFGSLIFYLLSSGKKTFKNIAFCLIILLILGGLGLFQLNFVKEKITEVYQSSSMQSRLVVWKMGWEGWQEKFWLGWGLENFNIPFAKYFDPRLPLTQDIWYDRVHNVVLDTGVTSGILGLISYLSIFGVAIYGLFRVLPKITERKNIVFPLGMISLLLVYFVQNIWVFDM</sequence>
<dbReference type="GO" id="GO:0016020">
    <property type="term" value="C:membrane"/>
    <property type="evidence" value="ECO:0007669"/>
    <property type="project" value="UniProtKB-SubCell"/>
</dbReference>
<feature type="non-terminal residue" evidence="7">
    <location>
        <position position="368"/>
    </location>
</feature>